<keyword evidence="1" id="KW-0547">Nucleotide-binding</keyword>
<dbReference type="Pfam" id="PF00005">
    <property type="entry name" value="ABC_tran"/>
    <property type="match status" value="1"/>
</dbReference>
<keyword evidence="2 4" id="KW-0067">ATP-binding</keyword>
<comment type="caution">
    <text evidence="4">The sequence shown here is derived from an EMBL/GenBank/DDBJ whole genome shotgun (WGS) entry which is preliminary data.</text>
</comment>
<dbReference type="GO" id="GO:0016887">
    <property type="term" value="F:ATP hydrolysis activity"/>
    <property type="evidence" value="ECO:0007669"/>
    <property type="project" value="InterPro"/>
</dbReference>
<evidence type="ECO:0000313" key="5">
    <source>
        <dbReference type="Proteomes" id="UP000305165"/>
    </source>
</evidence>
<dbReference type="SMART" id="SM00382">
    <property type="entry name" value="AAA"/>
    <property type="match status" value="1"/>
</dbReference>
<proteinExistence type="predicted"/>
<dbReference type="GO" id="GO:0005524">
    <property type="term" value="F:ATP binding"/>
    <property type="evidence" value="ECO:0007669"/>
    <property type="project" value="UniProtKB-KW"/>
</dbReference>
<gene>
    <name evidence="4" type="ORF">FAJ39_08230</name>
</gene>
<dbReference type="OrthoDB" id="9791546at2"/>
<dbReference type="Gene3D" id="3.40.50.300">
    <property type="entry name" value="P-loop containing nucleotide triphosphate hydrolases"/>
    <property type="match status" value="1"/>
</dbReference>
<sequence>MIRLDKVCKRFGKRQLFTDVSLQLEAGKIYALIGASGSGKTTLMNMLAKLEGYEGSILYRGKELSSYKSTDFFRHELGYLFQHFGLIESQTVGENLKLGLVGQKLTKVQQVEQQRAALETVGLTYLDLSAPIYELSGGEAQRVALAKIILKNPPFILADEPTASVDPETARAIMDLLLSLRKENRLILIATHNPSIWEMADEVLRIEEL</sequence>
<dbReference type="PROSITE" id="PS00211">
    <property type="entry name" value="ABC_TRANSPORTER_1"/>
    <property type="match status" value="1"/>
</dbReference>
<dbReference type="EMBL" id="SSXO01000005">
    <property type="protein sequence ID" value="TIH98863.1"/>
    <property type="molecule type" value="Genomic_DNA"/>
</dbReference>
<dbReference type="PROSITE" id="PS50893">
    <property type="entry name" value="ABC_TRANSPORTER_2"/>
    <property type="match status" value="1"/>
</dbReference>
<dbReference type="PANTHER" id="PTHR42798">
    <property type="entry name" value="LIPOPROTEIN-RELEASING SYSTEM ATP-BINDING PROTEIN LOLD"/>
    <property type="match status" value="1"/>
</dbReference>
<organism evidence="4 5">
    <name type="scientific">Streptococcus suis</name>
    <dbReference type="NCBI Taxonomy" id="1307"/>
    <lineage>
        <taxon>Bacteria</taxon>
        <taxon>Bacillati</taxon>
        <taxon>Bacillota</taxon>
        <taxon>Bacilli</taxon>
        <taxon>Lactobacillales</taxon>
        <taxon>Streptococcaceae</taxon>
        <taxon>Streptococcus</taxon>
    </lineage>
</organism>
<evidence type="ECO:0000256" key="2">
    <source>
        <dbReference type="ARBA" id="ARBA00022840"/>
    </source>
</evidence>
<dbReference type="InterPro" id="IPR017871">
    <property type="entry name" value="ABC_transporter-like_CS"/>
</dbReference>
<evidence type="ECO:0000313" key="4">
    <source>
        <dbReference type="EMBL" id="TIH98863.1"/>
    </source>
</evidence>
<dbReference type="PANTHER" id="PTHR42798:SF4">
    <property type="entry name" value="ABC TRANSPORTER DOMAIN-CONTAINING PROTEIN"/>
    <property type="match status" value="1"/>
</dbReference>
<name>A0A4T2GKN9_STRSU</name>
<dbReference type="InterPro" id="IPR027417">
    <property type="entry name" value="P-loop_NTPase"/>
</dbReference>
<dbReference type="Proteomes" id="UP000305165">
    <property type="component" value="Unassembled WGS sequence"/>
</dbReference>
<dbReference type="SUPFAM" id="SSF52540">
    <property type="entry name" value="P-loop containing nucleoside triphosphate hydrolases"/>
    <property type="match status" value="1"/>
</dbReference>
<dbReference type="InterPro" id="IPR003439">
    <property type="entry name" value="ABC_transporter-like_ATP-bd"/>
</dbReference>
<evidence type="ECO:0000259" key="3">
    <source>
        <dbReference type="PROSITE" id="PS50893"/>
    </source>
</evidence>
<evidence type="ECO:0000256" key="1">
    <source>
        <dbReference type="ARBA" id="ARBA00022741"/>
    </source>
</evidence>
<accession>A0A4T2GKN9</accession>
<dbReference type="AlphaFoldDB" id="A0A4T2GKN9"/>
<protein>
    <submittedName>
        <fullName evidence="4">ATP-binding cassette domain-containing protein</fullName>
    </submittedName>
</protein>
<dbReference type="InterPro" id="IPR003593">
    <property type="entry name" value="AAA+_ATPase"/>
</dbReference>
<feature type="domain" description="ABC transporter" evidence="3">
    <location>
        <begin position="2"/>
        <end position="209"/>
    </location>
</feature>
<reference evidence="4 5" key="1">
    <citation type="submission" date="2019-04" db="EMBL/GenBank/DDBJ databases">
        <title>Genome analysis of Streptococcus suis strain WUSS424.</title>
        <authorList>
            <person name="Chen H."/>
            <person name="Gao X."/>
            <person name="Wu Z."/>
        </authorList>
    </citation>
    <scope>NUCLEOTIDE SEQUENCE [LARGE SCALE GENOMIC DNA]</scope>
    <source>
        <strain evidence="4 5">WUSS424</strain>
    </source>
</reference>